<dbReference type="Gene3D" id="1.10.287.130">
    <property type="match status" value="1"/>
</dbReference>
<keyword evidence="7" id="KW-0902">Two-component regulatory system</keyword>
<dbReference type="Pfam" id="PF00512">
    <property type="entry name" value="HisKA"/>
    <property type="match status" value="1"/>
</dbReference>
<comment type="caution">
    <text evidence="10">The sequence shown here is derived from an EMBL/GenBank/DDBJ whole genome shotgun (WGS) entry which is preliminary data.</text>
</comment>
<dbReference type="SMART" id="SM00388">
    <property type="entry name" value="HisKA"/>
    <property type="match status" value="1"/>
</dbReference>
<gene>
    <name evidence="10" type="ORF">JZO85_13375</name>
</gene>
<dbReference type="RefSeq" id="WP_207109046.1">
    <property type="nucleotide sequence ID" value="NZ_JAFLVR010000030.1"/>
</dbReference>
<keyword evidence="4" id="KW-0597">Phosphoprotein</keyword>
<evidence type="ECO:0000256" key="8">
    <source>
        <dbReference type="SAM" id="Coils"/>
    </source>
</evidence>
<dbReference type="Pfam" id="PF02518">
    <property type="entry name" value="HATPase_c"/>
    <property type="match status" value="1"/>
</dbReference>
<comment type="subcellular location">
    <subcellularLocation>
        <location evidence="2">Membrane</location>
    </subcellularLocation>
</comment>
<dbReference type="PANTHER" id="PTHR45453:SF1">
    <property type="entry name" value="PHOSPHATE REGULON SENSOR PROTEIN PHOR"/>
    <property type="match status" value="1"/>
</dbReference>
<dbReference type="InterPro" id="IPR003594">
    <property type="entry name" value="HATPase_dom"/>
</dbReference>
<dbReference type="PROSITE" id="PS50109">
    <property type="entry name" value="HIS_KIN"/>
    <property type="match status" value="1"/>
</dbReference>
<evidence type="ECO:0000256" key="7">
    <source>
        <dbReference type="ARBA" id="ARBA00023012"/>
    </source>
</evidence>
<reference evidence="10 11" key="1">
    <citation type="submission" date="2021-03" db="EMBL/GenBank/DDBJ databases">
        <title>Enterococcal diversity collection.</title>
        <authorList>
            <person name="Gilmore M.S."/>
            <person name="Schwartzman J."/>
            <person name="Van Tyne D."/>
            <person name="Martin M."/>
            <person name="Earl A.M."/>
            <person name="Manson A.L."/>
            <person name="Straub T."/>
            <person name="Salamzade R."/>
            <person name="Saavedra J."/>
            <person name="Lebreton F."/>
            <person name="Prichula J."/>
            <person name="Schaufler K."/>
            <person name="Gaca A."/>
            <person name="Sgardioli B."/>
            <person name="Wagenaar J."/>
            <person name="Strong T."/>
        </authorList>
    </citation>
    <scope>NUCLEOTIDE SEQUENCE [LARGE SCALE GENOMIC DNA]</scope>
    <source>
        <strain evidence="10 11">MJM16</strain>
    </source>
</reference>
<evidence type="ECO:0000256" key="5">
    <source>
        <dbReference type="ARBA" id="ARBA00022679"/>
    </source>
</evidence>
<dbReference type="InterPro" id="IPR036890">
    <property type="entry name" value="HATPase_C_sf"/>
</dbReference>
<evidence type="ECO:0000313" key="10">
    <source>
        <dbReference type="EMBL" id="MBO0453271.1"/>
    </source>
</evidence>
<keyword evidence="6 10" id="KW-0418">Kinase</keyword>
<evidence type="ECO:0000256" key="2">
    <source>
        <dbReference type="ARBA" id="ARBA00004370"/>
    </source>
</evidence>
<feature type="domain" description="Histidine kinase" evidence="9">
    <location>
        <begin position="87"/>
        <end position="293"/>
    </location>
</feature>
<evidence type="ECO:0000256" key="6">
    <source>
        <dbReference type="ARBA" id="ARBA00022777"/>
    </source>
</evidence>
<dbReference type="EMBL" id="JAFLVR010000030">
    <property type="protein sequence ID" value="MBO0453271.1"/>
    <property type="molecule type" value="Genomic_DNA"/>
</dbReference>
<dbReference type="SMART" id="SM00387">
    <property type="entry name" value="HATPase_c"/>
    <property type="match status" value="1"/>
</dbReference>
<dbReference type="SUPFAM" id="SSF47384">
    <property type="entry name" value="Homodimeric domain of signal transducing histidine kinase"/>
    <property type="match status" value="1"/>
</dbReference>
<dbReference type="GO" id="GO:0016301">
    <property type="term" value="F:kinase activity"/>
    <property type="evidence" value="ECO:0007669"/>
    <property type="project" value="UniProtKB-KW"/>
</dbReference>
<sequence>MKLLLIIVLLLLFILLFFILLTQREISKLNQRIKEIDSESNQLVEINLFNPMIDQLTETINQQIMEQRMERIDTVKREQELKETISEISHDLRTPLTAMIGYLQLLERENLSLEQQESIQILLDKSLAMKSLTQAFFELSYYESKTVEPELQQINLSRLLINEVLKEAATFEQRAIEPELEIQEECLIISDEKLLTRILQNVIANALQHGKDQLRIQLTQQDQTVLSFTNKYENDAQIDPERIFQRFYVGSNTRNGHGLGLAIVELLSKKLSIKVAAEVSDTDFTIRIIFPRK</sequence>
<accession>A0ABS3HIH9</accession>
<dbReference type="PANTHER" id="PTHR45453">
    <property type="entry name" value="PHOSPHATE REGULON SENSOR PROTEIN PHOR"/>
    <property type="match status" value="1"/>
</dbReference>
<dbReference type="InterPro" id="IPR050351">
    <property type="entry name" value="BphY/WalK/GraS-like"/>
</dbReference>
<evidence type="ECO:0000256" key="4">
    <source>
        <dbReference type="ARBA" id="ARBA00022553"/>
    </source>
</evidence>
<dbReference type="InterPro" id="IPR005467">
    <property type="entry name" value="His_kinase_dom"/>
</dbReference>
<name>A0ABS3HIH9_9ENTE</name>
<evidence type="ECO:0000256" key="1">
    <source>
        <dbReference type="ARBA" id="ARBA00000085"/>
    </source>
</evidence>
<organism evidence="10 11">
    <name type="scientific">Candidatus Enterococcus murrayae</name>
    <dbReference type="NCBI Taxonomy" id="2815321"/>
    <lineage>
        <taxon>Bacteria</taxon>
        <taxon>Bacillati</taxon>
        <taxon>Bacillota</taxon>
        <taxon>Bacilli</taxon>
        <taxon>Lactobacillales</taxon>
        <taxon>Enterococcaceae</taxon>
        <taxon>Enterococcus</taxon>
    </lineage>
</organism>
<dbReference type="InterPro" id="IPR036097">
    <property type="entry name" value="HisK_dim/P_sf"/>
</dbReference>
<dbReference type="InterPro" id="IPR003661">
    <property type="entry name" value="HisK_dim/P_dom"/>
</dbReference>
<dbReference type="CDD" id="cd00082">
    <property type="entry name" value="HisKA"/>
    <property type="match status" value="1"/>
</dbReference>
<proteinExistence type="predicted"/>
<comment type="catalytic activity">
    <reaction evidence="1">
        <text>ATP + protein L-histidine = ADP + protein N-phospho-L-histidine.</text>
        <dbReference type="EC" id="2.7.13.3"/>
    </reaction>
</comment>
<dbReference type="Proteomes" id="UP000664495">
    <property type="component" value="Unassembled WGS sequence"/>
</dbReference>
<evidence type="ECO:0000256" key="3">
    <source>
        <dbReference type="ARBA" id="ARBA00012438"/>
    </source>
</evidence>
<keyword evidence="5" id="KW-0808">Transferase</keyword>
<dbReference type="EC" id="2.7.13.3" evidence="3"/>
<keyword evidence="11" id="KW-1185">Reference proteome</keyword>
<dbReference type="SUPFAM" id="SSF55874">
    <property type="entry name" value="ATPase domain of HSP90 chaperone/DNA topoisomerase II/histidine kinase"/>
    <property type="match status" value="1"/>
</dbReference>
<feature type="coiled-coil region" evidence="8">
    <location>
        <begin position="19"/>
        <end position="46"/>
    </location>
</feature>
<keyword evidence="8" id="KW-0175">Coiled coil</keyword>
<evidence type="ECO:0000313" key="11">
    <source>
        <dbReference type="Proteomes" id="UP000664495"/>
    </source>
</evidence>
<evidence type="ECO:0000259" key="9">
    <source>
        <dbReference type="PROSITE" id="PS50109"/>
    </source>
</evidence>
<protein>
    <recommendedName>
        <fullName evidence="3">histidine kinase</fullName>
        <ecNumber evidence="3">2.7.13.3</ecNumber>
    </recommendedName>
</protein>
<dbReference type="Gene3D" id="3.30.565.10">
    <property type="entry name" value="Histidine kinase-like ATPase, C-terminal domain"/>
    <property type="match status" value="1"/>
</dbReference>